<evidence type="ECO:0000313" key="3">
    <source>
        <dbReference type="Proteomes" id="UP000177480"/>
    </source>
</evidence>
<evidence type="ECO:0008006" key="4">
    <source>
        <dbReference type="Google" id="ProtNLM"/>
    </source>
</evidence>
<protein>
    <recommendedName>
        <fullName evidence="4">Ribosome-binding factor A</fullName>
    </recommendedName>
</protein>
<proteinExistence type="predicted"/>
<name>A0A1G2FZQ5_9BACT</name>
<dbReference type="STRING" id="1802114.A2719_01810"/>
<dbReference type="InterPro" id="IPR015946">
    <property type="entry name" value="KH_dom-like_a/b"/>
</dbReference>
<dbReference type="GO" id="GO:0006364">
    <property type="term" value="P:rRNA processing"/>
    <property type="evidence" value="ECO:0007669"/>
    <property type="project" value="InterPro"/>
</dbReference>
<keyword evidence="1" id="KW-0690">Ribosome biogenesis</keyword>
<organism evidence="2 3">
    <name type="scientific">Candidatus Ryanbacteria bacterium RIFCSPHIGHO2_01_FULL_45_22</name>
    <dbReference type="NCBI Taxonomy" id="1802114"/>
    <lineage>
        <taxon>Bacteria</taxon>
        <taxon>Candidatus Ryaniibacteriota</taxon>
    </lineage>
</organism>
<comment type="caution">
    <text evidence="2">The sequence shown here is derived from an EMBL/GenBank/DDBJ whole genome shotgun (WGS) entry which is preliminary data.</text>
</comment>
<dbReference type="Pfam" id="PF02033">
    <property type="entry name" value="RBFA"/>
    <property type="match status" value="1"/>
</dbReference>
<dbReference type="InterPro" id="IPR000238">
    <property type="entry name" value="RbfA"/>
</dbReference>
<dbReference type="SUPFAM" id="SSF89919">
    <property type="entry name" value="Ribosome-binding factor A, RbfA"/>
    <property type="match status" value="1"/>
</dbReference>
<accession>A0A1G2FZQ5</accession>
<evidence type="ECO:0000256" key="1">
    <source>
        <dbReference type="ARBA" id="ARBA00022517"/>
    </source>
</evidence>
<sequence length="111" mass="12623">MKHRAEKLSSLIREEAALFLEMHADIPPGVLCTVTQVALSADGRYADVFISIFPTTRVGVFLNKFKTWQHEFNVYAKEALRLKHIPAVRFKLDDALLKQERIEKLLEGGGK</sequence>
<reference evidence="2 3" key="1">
    <citation type="journal article" date="2016" name="Nat. Commun.">
        <title>Thousands of microbial genomes shed light on interconnected biogeochemical processes in an aquifer system.</title>
        <authorList>
            <person name="Anantharaman K."/>
            <person name="Brown C.T."/>
            <person name="Hug L.A."/>
            <person name="Sharon I."/>
            <person name="Castelle C.J."/>
            <person name="Probst A.J."/>
            <person name="Thomas B.C."/>
            <person name="Singh A."/>
            <person name="Wilkins M.J."/>
            <person name="Karaoz U."/>
            <person name="Brodie E.L."/>
            <person name="Williams K.H."/>
            <person name="Hubbard S.S."/>
            <person name="Banfield J.F."/>
        </authorList>
    </citation>
    <scope>NUCLEOTIDE SEQUENCE [LARGE SCALE GENOMIC DNA]</scope>
</reference>
<dbReference type="Proteomes" id="UP000177480">
    <property type="component" value="Unassembled WGS sequence"/>
</dbReference>
<evidence type="ECO:0000313" key="2">
    <source>
        <dbReference type="EMBL" id="OGZ43078.1"/>
    </source>
</evidence>
<dbReference type="AlphaFoldDB" id="A0A1G2FZQ5"/>
<dbReference type="InterPro" id="IPR023799">
    <property type="entry name" value="RbfA_dom_sf"/>
</dbReference>
<dbReference type="EMBL" id="MHNK01000020">
    <property type="protein sequence ID" value="OGZ43078.1"/>
    <property type="molecule type" value="Genomic_DNA"/>
</dbReference>
<gene>
    <name evidence="2" type="ORF">A2719_01810</name>
</gene>
<dbReference type="Gene3D" id="3.30.300.20">
    <property type="match status" value="1"/>
</dbReference>